<keyword evidence="2 4" id="KW-0378">Hydrolase</keyword>
<accession>A0ABP8NMR9</accession>
<evidence type="ECO:0000256" key="2">
    <source>
        <dbReference type="ARBA" id="ARBA00022801"/>
    </source>
</evidence>
<evidence type="ECO:0000313" key="5">
    <source>
        <dbReference type="Proteomes" id="UP001501175"/>
    </source>
</evidence>
<dbReference type="InterPro" id="IPR008979">
    <property type="entry name" value="Galactose-bd-like_sf"/>
</dbReference>
<dbReference type="Proteomes" id="UP001501175">
    <property type="component" value="Unassembled WGS sequence"/>
</dbReference>
<dbReference type="GO" id="GO:0016787">
    <property type="term" value="F:hydrolase activity"/>
    <property type="evidence" value="ECO:0007669"/>
    <property type="project" value="UniProtKB-KW"/>
</dbReference>
<evidence type="ECO:0000259" key="3">
    <source>
        <dbReference type="Pfam" id="PF22666"/>
    </source>
</evidence>
<evidence type="ECO:0000313" key="4">
    <source>
        <dbReference type="EMBL" id="GAA4469648.1"/>
    </source>
</evidence>
<dbReference type="PANTHER" id="PTHR43817:SF1">
    <property type="entry name" value="HYDROLASE, FAMILY 43, PUTATIVE (AFU_ORTHOLOGUE AFUA_3G01660)-RELATED"/>
    <property type="match status" value="1"/>
</dbReference>
<name>A0ABP8NMR9_9BACT</name>
<organism evidence="4 5">
    <name type="scientific">Nibrella saemangeumensis</name>
    <dbReference type="NCBI Taxonomy" id="1084526"/>
    <lineage>
        <taxon>Bacteria</taxon>
        <taxon>Pseudomonadati</taxon>
        <taxon>Bacteroidota</taxon>
        <taxon>Cytophagia</taxon>
        <taxon>Cytophagales</taxon>
        <taxon>Spirosomataceae</taxon>
        <taxon>Nibrella</taxon>
    </lineage>
</organism>
<keyword evidence="5" id="KW-1185">Reference proteome</keyword>
<dbReference type="InterPro" id="IPR054593">
    <property type="entry name" value="Beta-mannosidase-like_N2"/>
</dbReference>
<reference evidence="5" key="1">
    <citation type="journal article" date="2019" name="Int. J. Syst. Evol. Microbiol.">
        <title>The Global Catalogue of Microorganisms (GCM) 10K type strain sequencing project: providing services to taxonomists for standard genome sequencing and annotation.</title>
        <authorList>
            <consortium name="The Broad Institute Genomics Platform"/>
            <consortium name="The Broad Institute Genome Sequencing Center for Infectious Disease"/>
            <person name="Wu L."/>
            <person name="Ma J."/>
        </authorList>
    </citation>
    <scope>NUCLEOTIDE SEQUENCE [LARGE SCALE GENOMIC DNA]</scope>
    <source>
        <strain evidence="5">JCM 17927</strain>
    </source>
</reference>
<protein>
    <submittedName>
        <fullName evidence="4">Glycosyl hydrolase</fullName>
    </submittedName>
</protein>
<comment type="caution">
    <text evidence="4">The sequence shown here is derived from an EMBL/GenBank/DDBJ whole genome shotgun (WGS) entry which is preliminary data.</text>
</comment>
<sequence length="976" mass="108081">MGALILVGTATLLSFRIGQKPSDELIVLKEGFKRPPLPARPKVYWWWLNGYVDTVRLKEELRAIKNAGLGGVDIFEIGLPPASDPNRIIPAGPAFMGDQSLDVIQMAIQEAGKLNLEVGLNLASSWNAGGSWVQPKHAAKTLYFSKTTLTGSSPARVKLPFPTITPDRQGNPRKIEYDDTGRPVYREDVAVIAVPAGAGNLTDTSAIINVTKHFDAASETLAWQAPAGDWDVYRYVCSNSGEQLIRPTPNSLGPIIDHFDSTATEMHLMYFIDRLKPRIGDFRQSALKYLYLASYEAKEFTWTSSLPATFRKLHGYDIYKFLPAIYTPALFASNTYEGFQVDFTKTFSELMINNHYRKSKEICNRYGLKITSEAGGPGHLHHIPVETLKALGSLDIPRGEFWYNRTFFDKDSIVDLIWLVKEIAAASHIYKRGMVEEEAFTSYWDWQEGPANLKVIADRAFCEGMNRLVIHGFPHNPTGFGYPGIAYFAGTHYNDRRVWWPKIKPFNDYLARISFILQNTDFVADVLHYYGDNVPNLVPPKNTRFSVGPGYDYEIVNTEVLINNLTVDKGELVLPGVGRYKVLSIGNESGMNPQALAKLKLLAEQGAIIVGQKPAGSAGLTHQPKASSEVAAAANQLWTTSAFTRTARENGKIYATTEPVKVLEALQVSPDFSYSDQKAGTLDYIHSARNGNDFYLIRNTTDQWVSRNCSFRQQGKAPQLWDPVSGEIVPVSVYDQTGSQAVMPLTLPPHGTYFIVFTNEKPAAHYQVTAGAGGGPPMIQYTPSGFFSLEKSPSGVKKGATTQRVDVLSPVTTLTGAWNLTFPKNWGAPEKASFPKLMSWTEAPEKGIRYFSGIAAYQKSFAVAKPAPNERIYLDLGDMAEVAEVWVNNKPMGITWAKPHRFDITDALIPGTNQLKVEVANTWSNRMTGDALTGEKFTNTNIVKANKNLTPWGDVPLKKSGLLGPVTLWTVKPLKP</sequence>
<dbReference type="Gene3D" id="2.60.120.260">
    <property type="entry name" value="Galactose-binding domain-like"/>
    <property type="match status" value="1"/>
</dbReference>
<keyword evidence="1" id="KW-0732">Signal</keyword>
<dbReference type="PANTHER" id="PTHR43817">
    <property type="entry name" value="GLYCOSYL HYDROLASE"/>
    <property type="match status" value="1"/>
</dbReference>
<proteinExistence type="predicted"/>
<dbReference type="Pfam" id="PF17132">
    <property type="entry name" value="Glyco_hydro_106"/>
    <property type="match status" value="2"/>
</dbReference>
<dbReference type="EMBL" id="BAABHD010000084">
    <property type="protein sequence ID" value="GAA4469648.1"/>
    <property type="molecule type" value="Genomic_DNA"/>
</dbReference>
<evidence type="ECO:0000256" key="1">
    <source>
        <dbReference type="ARBA" id="ARBA00022729"/>
    </source>
</evidence>
<dbReference type="Pfam" id="PF22666">
    <property type="entry name" value="Glyco_hydro_2_N2"/>
    <property type="match status" value="1"/>
</dbReference>
<dbReference type="NCBIfam" id="NF045579">
    <property type="entry name" value="rhamnoside_JR"/>
    <property type="match status" value="1"/>
</dbReference>
<feature type="domain" description="Beta-mannosidase-like galactose-binding" evidence="3">
    <location>
        <begin position="856"/>
        <end position="934"/>
    </location>
</feature>
<gene>
    <name evidence="4" type="ORF">GCM10023189_57000</name>
</gene>
<dbReference type="SUPFAM" id="SSF49785">
    <property type="entry name" value="Galactose-binding domain-like"/>
    <property type="match status" value="1"/>
</dbReference>